<dbReference type="GO" id="GO:0008986">
    <property type="term" value="F:pyruvate, water dikinase activity"/>
    <property type="evidence" value="ECO:0007669"/>
    <property type="project" value="UniProtKB-EC"/>
</dbReference>
<gene>
    <name evidence="19" type="ordered locus">Daud_1946</name>
</gene>
<dbReference type="GO" id="GO:0046872">
    <property type="term" value="F:metal ion binding"/>
    <property type="evidence" value="ECO:0007669"/>
    <property type="project" value="UniProtKB-KW"/>
</dbReference>
<dbReference type="Gene3D" id="3.50.30.10">
    <property type="entry name" value="Phosphohistidine domain"/>
    <property type="match status" value="1"/>
</dbReference>
<evidence type="ECO:0000256" key="13">
    <source>
        <dbReference type="ARBA" id="ARBA00033470"/>
    </source>
</evidence>
<dbReference type="Pfam" id="PF02896">
    <property type="entry name" value="PEP-utilizers_C"/>
    <property type="match status" value="2"/>
</dbReference>
<proteinExistence type="inferred from homology"/>
<evidence type="ECO:0000256" key="3">
    <source>
        <dbReference type="ARBA" id="ARBA00004742"/>
    </source>
</evidence>
<evidence type="ECO:0000256" key="9">
    <source>
        <dbReference type="ARBA" id="ARBA00022741"/>
    </source>
</evidence>
<keyword evidence="12" id="KW-0460">Magnesium</keyword>
<dbReference type="InterPro" id="IPR040442">
    <property type="entry name" value="Pyrv_kinase-like_dom_sf"/>
</dbReference>
<dbReference type="SUPFAM" id="SSF52009">
    <property type="entry name" value="Phosphohistidine domain"/>
    <property type="match status" value="1"/>
</dbReference>
<feature type="domain" description="PEP-utilising enzyme mobile" evidence="16">
    <location>
        <begin position="422"/>
        <end position="503"/>
    </location>
</feature>
<evidence type="ECO:0000256" key="5">
    <source>
        <dbReference type="ARBA" id="ARBA00011996"/>
    </source>
</evidence>
<sequence>MALHKKIKAGQTPQEQDAEVPGKEKFIVGFDEVRVQDLALVGGKGANLGELGHIPGLSVPPGFVVTTTAYRRFLEADPELRTFILSHLEGLTFASQDFVSLVSLAGRRIRDRIKSPQSTIPPEIISQLSAAYRRLAADSGREDVPVAVRSSASAEDLPDASFAGQQDTYLNVRGEAAVVDAVRRCWASLFTDRAISYRLEKGFDPLEVEIAVVVQRMIRSKKSGTAFSVDIETGWNARHGTTAGVVYLEAGEGLGEAIVSGRQTPDRFLLAVSPTGEIVILDKRLGGKEEMVIYRDEPGGGTQTVRVPEELRRRFSITDDQAREVARAVLAMADHYRDIRDVEFAFDDQDRLWITQSRPETVFAVKAAGVIEQKKRMVRPEIARTAEVLFTGVPGSGAACGRVVLIDAKEPEELSAQMSRVRDGDILCAEFTTPDMVPAMKIAGGFITAVGGTTSHAAIVARELRKPAVVGVGNELLERMRLLQAEALRRGEELTVTVDANAGRVYGGRFPLDEVLVETGDNVDIDRLPAIKTKVGLIVANPAVARMFPVARYPGHYGVSLMRAEFALADIGVHPQALLAYDQGEFEAGGRFESQVQLRKSITERLRGYSSGRQFYVETLARAIAAIAATQAPDQIVIYRTTDFKTNEYREMLGGFLFEHEEPNPMLGFRGEGRMIDPEYADVFRWELEAFKAARDMGYKNVALMLPVVRTPGELERALDFLAAEGLERGRDELQIGIMVEVPYNAFDLESFLLDAQGGKRVDFISIGSNDLTQFTLATGRDNDRMRGVFDETDPAVLKALETVITTARKLGVKTGLCGQRPSNDPAFAAKLVQLGIESIGVADTTYVQVIRAVAGAEAALREAAAGSGRPKSARSTSAPPHRFSSRIAELPCRRVRAREVLTALGRHPRHLALTEPEPEKLYTRHFCEALLAAAEGARPDQALVYSTNDLDAPGFRSLEGGARFESPDENPLMGFSGMARLTDPEYEPFFRWELRALKKAAGEGLPFRLELTQVRTLKELDRALAIITEEGLEDLPVGLEIGIPSNVLLADQFLGRKLHFASINEEKLVRYLLAADPANSRPLVPAHEVREARKKLRCFLERTVAEHGLFLFAQ</sequence>
<dbReference type="OrthoDB" id="9765468at2"/>
<evidence type="ECO:0000259" key="16">
    <source>
        <dbReference type="Pfam" id="PF00391"/>
    </source>
</evidence>
<feature type="domain" description="PEP-utilising enzyme C-terminal" evidence="18">
    <location>
        <begin position="951"/>
        <end position="1084"/>
    </location>
</feature>
<keyword evidence="9" id="KW-0547">Nucleotide-binding</keyword>
<dbReference type="eggNOG" id="COG0574">
    <property type="taxonomic scope" value="Bacteria"/>
</dbReference>
<dbReference type="InterPro" id="IPR023151">
    <property type="entry name" value="PEP_util_CS"/>
</dbReference>
<dbReference type="Proteomes" id="UP000008544">
    <property type="component" value="Chromosome"/>
</dbReference>
<keyword evidence="7 19" id="KW-0808">Transferase</keyword>
<dbReference type="KEGG" id="dau:Daud_1946"/>
<dbReference type="RefSeq" id="WP_012303013.1">
    <property type="nucleotide sequence ID" value="NC_010424.1"/>
</dbReference>
<dbReference type="InterPro" id="IPR002192">
    <property type="entry name" value="PPDK_AMP/ATP-bd"/>
</dbReference>
<evidence type="ECO:0000256" key="10">
    <source>
        <dbReference type="ARBA" id="ARBA00022777"/>
    </source>
</evidence>
<evidence type="ECO:0000313" key="20">
    <source>
        <dbReference type="Proteomes" id="UP000008544"/>
    </source>
</evidence>
<dbReference type="SUPFAM" id="SSF56059">
    <property type="entry name" value="Glutathione synthetase ATP-binding domain-like"/>
    <property type="match status" value="1"/>
</dbReference>
<dbReference type="Gene3D" id="3.20.20.60">
    <property type="entry name" value="Phosphoenolpyruvate-binding domains"/>
    <property type="match status" value="2"/>
</dbReference>
<evidence type="ECO:0000256" key="12">
    <source>
        <dbReference type="ARBA" id="ARBA00022842"/>
    </source>
</evidence>
<keyword evidence="10 19" id="KW-0418">Kinase</keyword>
<dbReference type="PANTHER" id="PTHR43030">
    <property type="entry name" value="PHOSPHOENOLPYRUVATE SYNTHASE"/>
    <property type="match status" value="1"/>
</dbReference>
<comment type="catalytic activity">
    <reaction evidence="14">
        <text>pyruvate + ATP + H2O = phosphoenolpyruvate + AMP + phosphate + 2 H(+)</text>
        <dbReference type="Rhea" id="RHEA:11364"/>
        <dbReference type="ChEBI" id="CHEBI:15361"/>
        <dbReference type="ChEBI" id="CHEBI:15377"/>
        <dbReference type="ChEBI" id="CHEBI:15378"/>
        <dbReference type="ChEBI" id="CHEBI:30616"/>
        <dbReference type="ChEBI" id="CHEBI:43474"/>
        <dbReference type="ChEBI" id="CHEBI:58702"/>
        <dbReference type="ChEBI" id="CHEBI:456215"/>
        <dbReference type="EC" id="2.7.9.2"/>
    </reaction>
</comment>
<dbReference type="GO" id="GO:0005524">
    <property type="term" value="F:ATP binding"/>
    <property type="evidence" value="ECO:0007669"/>
    <property type="project" value="UniProtKB-KW"/>
</dbReference>
<dbReference type="InterPro" id="IPR000121">
    <property type="entry name" value="PEP_util_C"/>
</dbReference>
<dbReference type="NCBIfam" id="NF005057">
    <property type="entry name" value="PRK06464.1"/>
    <property type="match status" value="1"/>
</dbReference>
<dbReference type="PROSITE" id="PS00370">
    <property type="entry name" value="PEP_ENZYMES_PHOS_SITE"/>
    <property type="match status" value="1"/>
</dbReference>
<dbReference type="InterPro" id="IPR015813">
    <property type="entry name" value="Pyrv/PenolPyrv_kinase-like_dom"/>
</dbReference>
<keyword evidence="19" id="KW-0670">Pyruvate</keyword>
<keyword evidence="20" id="KW-1185">Reference proteome</keyword>
<dbReference type="GO" id="GO:0006094">
    <property type="term" value="P:gluconeogenesis"/>
    <property type="evidence" value="ECO:0007669"/>
    <property type="project" value="UniProtKB-UniPathway"/>
</dbReference>
<dbReference type="PRINTS" id="PR01736">
    <property type="entry name" value="PHPHTRNFRASE"/>
</dbReference>
<feature type="domain" description="Pyruvate phosphate dikinase AMP/ATP-binding" evidence="17">
    <location>
        <begin position="39"/>
        <end position="373"/>
    </location>
</feature>
<dbReference type="Gene3D" id="3.30.1490.20">
    <property type="entry name" value="ATP-grasp fold, A domain"/>
    <property type="match status" value="1"/>
</dbReference>
<dbReference type="Gene3D" id="3.30.470.20">
    <property type="entry name" value="ATP-grasp fold, B domain"/>
    <property type="match status" value="1"/>
</dbReference>
<evidence type="ECO:0000256" key="2">
    <source>
        <dbReference type="ARBA" id="ARBA00002988"/>
    </source>
</evidence>
<evidence type="ECO:0000259" key="17">
    <source>
        <dbReference type="Pfam" id="PF01326"/>
    </source>
</evidence>
<dbReference type="STRING" id="477974.Daud_1946"/>
<comment type="similarity">
    <text evidence="4">Belongs to the PEP-utilizing enzyme family.</text>
</comment>
<comment type="cofactor">
    <cofactor evidence="1">
        <name>Mg(2+)</name>
        <dbReference type="ChEBI" id="CHEBI:18420"/>
    </cofactor>
</comment>
<dbReference type="InterPro" id="IPR006319">
    <property type="entry name" value="PEP_synth"/>
</dbReference>
<evidence type="ECO:0000256" key="15">
    <source>
        <dbReference type="SAM" id="MobiDB-lite"/>
    </source>
</evidence>
<dbReference type="PANTHER" id="PTHR43030:SF1">
    <property type="entry name" value="PHOSPHOENOLPYRUVATE SYNTHASE"/>
    <property type="match status" value="1"/>
</dbReference>
<evidence type="ECO:0000256" key="4">
    <source>
        <dbReference type="ARBA" id="ARBA00007837"/>
    </source>
</evidence>
<feature type="domain" description="PEP-utilising enzyme C-terminal" evidence="18">
    <location>
        <begin position="538"/>
        <end position="854"/>
    </location>
</feature>
<feature type="region of interest" description="Disordered" evidence="15">
    <location>
        <begin position="1"/>
        <end position="20"/>
    </location>
</feature>
<dbReference type="EC" id="2.7.9.2" evidence="5"/>
<dbReference type="UniPathway" id="UPA00138"/>
<dbReference type="SUPFAM" id="SSF51621">
    <property type="entry name" value="Phosphoenolpyruvate/pyruvate domain"/>
    <property type="match status" value="2"/>
</dbReference>
<keyword evidence="8" id="KW-0479">Metal-binding</keyword>
<dbReference type="FunFam" id="3.30.1490.20:FF:000010">
    <property type="entry name" value="Phosphoenolpyruvate synthase"/>
    <property type="match status" value="1"/>
</dbReference>
<dbReference type="InterPro" id="IPR008279">
    <property type="entry name" value="PEP-util_enz_mobile_dom"/>
</dbReference>
<evidence type="ECO:0000256" key="6">
    <source>
        <dbReference type="ARBA" id="ARBA00021623"/>
    </source>
</evidence>
<dbReference type="InterPro" id="IPR036637">
    <property type="entry name" value="Phosphohistidine_dom_sf"/>
</dbReference>
<keyword evidence="11" id="KW-0067">ATP-binding</keyword>
<comment type="function">
    <text evidence="2">Catalyzes the phosphorylation of pyruvate to phosphoenolpyruvate.</text>
</comment>
<dbReference type="AlphaFoldDB" id="B1I5Z3"/>
<evidence type="ECO:0000256" key="11">
    <source>
        <dbReference type="ARBA" id="ARBA00022840"/>
    </source>
</evidence>
<dbReference type="Pfam" id="PF01326">
    <property type="entry name" value="PPDK_N"/>
    <property type="match status" value="1"/>
</dbReference>
<comment type="pathway">
    <text evidence="3">Carbohydrate biosynthesis; gluconeogenesis.</text>
</comment>
<evidence type="ECO:0000256" key="1">
    <source>
        <dbReference type="ARBA" id="ARBA00001946"/>
    </source>
</evidence>
<dbReference type="eggNOG" id="COG1080">
    <property type="taxonomic scope" value="Bacteria"/>
</dbReference>
<protein>
    <recommendedName>
        <fullName evidence="6">Phosphoenolpyruvate synthase</fullName>
        <ecNumber evidence="5">2.7.9.2</ecNumber>
    </recommendedName>
    <alternativeName>
        <fullName evidence="13">Pyruvate, water dikinase</fullName>
    </alternativeName>
</protein>
<evidence type="ECO:0000256" key="8">
    <source>
        <dbReference type="ARBA" id="ARBA00022723"/>
    </source>
</evidence>
<evidence type="ECO:0000259" key="18">
    <source>
        <dbReference type="Pfam" id="PF02896"/>
    </source>
</evidence>
<feature type="region of interest" description="Disordered" evidence="15">
    <location>
        <begin position="864"/>
        <end position="884"/>
    </location>
</feature>
<organism evidence="19 20">
    <name type="scientific">Desulforudis audaxviator (strain MP104C)</name>
    <dbReference type="NCBI Taxonomy" id="477974"/>
    <lineage>
        <taxon>Bacteria</taxon>
        <taxon>Bacillati</taxon>
        <taxon>Bacillota</taxon>
        <taxon>Clostridia</taxon>
        <taxon>Thermoanaerobacterales</taxon>
        <taxon>Candidatus Desulforudaceae</taxon>
        <taxon>Candidatus Desulforudis</taxon>
    </lineage>
</organism>
<evidence type="ECO:0000256" key="7">
    <source>
        <dbReference type="ARBA" id="ARBA00022679"/>
    </source>
</evidence>
<dbReference type="InterPro" id="IPR013815">
    <property type="entry name" value="ATP_grasp_subdomain_1"/>
</dbReference>
<dbReference type="Pfam" id="PF00391">
    <property type="entry name" value="PEP-utilizers"/>
    <property type="match status" value="1"/>
</dbReference>
<reference evidence="19 20" key="2">
    <citation type="journal article" date="2008" name="Science">
        <title>Environmental genomics reveals a single-species ecosystem deep within Earth.</title>
        <authorList>
            <person name="Chivian D."/>
            <person name="Brodie E.L."/>
            <person name="Alm E.J."/>
            <person name="Culley D.E."/>
            <person name="Dehal P.S."/>
            <person name="Desantis T.Z."/>
            <person name="Gihring T.M."/>
            <person name="Lapidus A."/>
            <person name="Lin L.H."/>
            <person name="Lowry S.R."/>
            <person name="Moser D.P."/>
            <person name="Richardson P.M."/>
            <person name="Southam G."/>
            <person name="Wanger G."/>
            <person name="Pratt L.M."/>
            <person name="Andersen G.L."/>
            <person name="Hazen T.C."/>
            <person name="Brockman F.J."/>
            <person name="Arkin A.P."/>
            <person name="Onstott T.C."/>
        </authorList>
    </citation>
    <scope>NUCLEOTIDE SEQUENCE [LARGE SCALE GENOMIC DNA]</scope>
    <source>
        <strain evidence="19 20">MP104C</strain>
    </source>
</reference>
<evidence type="ECO:0000313" key="19">
    <source>
        <dbReference type="EMBL" id="ACA60438.1"/>
    </source>
</evidence>
<evidence type="ECO:0000256" key="14">
    <source>
        <dbReference type="ARBA" id="ARBA00047700"/>
    </source>
</evidence>
<dbReference type="InterPro" id="IPR018274">
    <property type="entry name" value="PEP_util_AS"/>
</dbReference>
<accession>B1I5Z3</accession>
<dbReference type="PROSITE" id="PS00742">
    <property type="entry name" value="PEP_ENZYMES_2"/>
    <property type="match status" value="1"/>
</dbReference>
<name>B1I5Z3_DESAP</name>
<reference evidence="20" key="1">
    <citation type="submission" date="2007-10" db="EMBL/GenBank/DDBJ databases">
        <title>Complete sequence of chromosome of Desulforudis audaxviator MP104C.</title>
        <authorList>
            <person name="Copeland A."/>
            <person name="Lucas S."/>
            <person name="Lapidus A."/>
            <person name="Barry K."/>
            <person name="Glavina del Rio T."/>
            <person name="Dalin E."/>
            <person name="Tice H."/>
            <person name="Bruce D."/>
            <person name="Pitluck S."/>
            <person name="Lowry S.R."/>
            <person name="Larimer F."/>
            <person name="Land M.L."/>
            <person name="Hauser L."/>
            <person name="Kyrpides N."/>
            <person name="Ivanova N.N."/>
            <person name="Richardson P."/>
        </authorList>
    </citation>
    <scope>NUCLEOTIDE SEQUENCE [LARGE SCALE GENOMIC DNA]</scope>
    <source>
        <strain evidence="20">MP104C</strain>
    </source>
</reference>
<dbReference type="EMBL" id="CP000860">
    <property type="protein sequence ID" value="ACA60438.1"/>
    <property type="molecule type" value="Genomic_DNA"/>
</dbReference>
<dbReference type="HOGENOM" id="CLU_007308_6_2_9"/>